<dbReference type="Gene3D" id="3.40.47.10">
    <property type="match status" value="1"/>
</dbReference>
<dbReference type="Pfam" id="PF22621">
    <property type="entry name" value="CurL-like_PKS_C"/>
    <property type="match status" value="1"/>
</dbReference>
<dbReference type="GO" id="GO:0004312">
    <property type="term" value="F:fatty acid synthase activity"/>
    <property type="evidence" value="ECO:0007669"/>
    <property type="project" value="TreeGrafter"/>
</dbReference>
<dbReference type="SMART" id="SM00826">
    <property type="entry name" value="PKS_DH"/>
    <property type="match status" value="1"/>
</dbReference>
<feature type="compositionally biased region" description="Pro residues" evidence="10">
    <location>
        <begin position="2604"/>
        <end position="2614"/>
    </location>
</feature>
<dbReference type="InterPro" id="IPR013217">
    <property type="entry name" value="Methyltransf_12"/>
</dbReference>
<dbReference type="PANTHER" id="PTHR43775:SF22">
    <property type="entry name" value="SYNTHASE, PUTATIVE (JCVI)-RELATED"/>
    <property type="match status" value="1"/>
</dbReference>
<dbReference type="InterPro" id="IPR014030">
    <property type="entry name" value="Ketoacyl_synth_N"/>
</dbReference>
<feature type="region of interest" description="N-terminal hotdog fold" evidence="9">
    <location>
        <begin position="978"/>
        <end position="1116"/>
    </location>
</feature>
<keyword evidence="3" id="KW-0597">Phosphoprotein</keyword>
<dbReference type="FunFam" id="3.40.50.720:FF:000209">
    <property type="entry name" value="Polyketide synthase Pks12"/>
    <property type="match status" value="1"/>
</dbReference>
<dbReference type="Gene3D" id="3.40.50.720">
    <property type="entry name" value="NAD(P)-binding Rossmann-like Domain"/>
    <property type="match status" value="1"/>
</dbReference>
<dbReference type="EMBL" id="JAAMPI010000011">
    <property type="protein sequence ID" value="KAF4637761.1"/>
    <property type="molecule type" value="Genomic_DNA"/>
</dbReference>
<dbReference type="InterPro" id="IPR014043">
    <property type="entry name" value="Acyl_transferase_dom"/>
</dbReference>
<dbReference type="InterPro" id="IPR049552">
    <property type="entry name" value="PKS_DH_N"/>
</dbReference>
<keyword evidence="4" id="KW-0808">Transferase</keyword>
<accession>A0A8H4RZ00</accession>
<dbReference type="GO" id="GO:0006633">
    <property type="term" value="P:fatty acid biosynthetic process"/>
    <property type="evidence" value="ECO:0007669"/>
    <property type="project" value="TreeGrafter"/>
</dbReference>
<dbReference type="InterPro" id="IPR050091">
    <property type="entry name" value="PKS_NRPS_Biosynth_Enz"/>
</dbReference>
<dbReference type="CDD" id="cd05195">
    <property type="entry name" value="enoyl_red"/>
    <property type="match status" value="1"/>
</dbReference>
<evidence type="ECO:0000256" key="10">
    <source>
        <dbReference type="SAM" id="MobiDB-lite"/>
    </source>
</evidence>
<dbReference type="InterPro" id="IPR016036">
    <property type="entry name" value="Malonyl_transacylase_ACP-bd"/>
</dbReference>
<dbReference type="InterPro" id="IPR016035">
    <property type="entry name" value="Acyl_Trfase/lysoPLipase"/>
</dbReference>
<dbReference type="InterPro" id="IPR042104">
    <property type="entry name" value="PKS_dehydratase_sf"/>
</dbReference>
<keyword evidence="6" id="KW-0511">Multifunctional enzyme</keyword>
<dbReference type="InterPro" id="IPR000542">
    <property type="entry name" value="Carn_acyl_trans"/>
</dbReference>
<feature type="compositionally biased region" description="Polar residues" evidence="10">
    <location>
        <begin position="462"/>
        <end position="491"/>
    </location>
</feature>
<feature type="region of interest" description="Disordered" evidence="10">
    <location>
        <begin position="438"/>
        <end position="508"/>
    </location>
</feature>
<dbReference type="PROSITE" id="PS52004">
    <property type="entry name" value="KS3_2"/>
    <property type="match status" value="1"/>
</dbReference>
<dbReference type="GO" id="GO:1901336">
    <property type="term" value="P:lactone biosynthetic process"/>
    <property type="evidence" value="ECO:0007669"/>
    <property type="project" value="UniProtKB-ARBA"/>
</dbReference>
<feature type="compositionally biased region" description="Polar residues" evidence="10">
    <location>
        <begin position="2584"/>
        <end position="2603"/>
    </location>
</feature>
<dbReference type="GO" id="GO:0016491">
    <property type="term" value="F:oxidoreductase activity"/>
    <property type="evidence" value="ECO:0007669"/>
    <property type="project" value="InterPro"/>
</dbReference>
<dbReference type="InterPro" id="IPR049900">
    <property type="entry name" value="PKS_mFAS_DH"/>
</dbReference>
<evidence type="ECO:0000256" key="9">
    <source>
        <dbReference type="PROSITE-ProRule" id="PRU01363"/>
    </source>
</evidence>
<dbReference type="Pfam" id="PF23297">
    <property type="entry name" value="ACP_SdgA_C"/>
    <property type="match status" value="1"/>
</dbReference>
<dbReference type="InterPro" id="IPR020843">
    <property type="entry name" value="ER"/>
</dbReference>
<dbReference type="PROSITE" id="PS00439">
    <property type="entry name" value="ACYLTRANSF_C_1"/>
    <property type="match status" value="1"/>
</dbReference>
<dbReference type="Pfam" id="PF14765">
    <property type="entry name" value="PS-DH"/>
    <property type="match status" value="1"/>
</dbReference>
<dbReference type="SMART" id="SM00827">
    <property type="entry name" value="PKS_AT"/>
    <property type="match status" value="1"/>
</dbReference>
<evidence type="ECO:0000259" key="13">
    <source>
        <dbReference type="PROSITE" id="PS52019"/>
    </source>
</evidence>
<dbReference type="Pfam" id="PF08240">
    <property type="entry name" value="ADH_N"/>
    <property type="match status" value="1"/>
</dbReference>
<gene>
    <name evidence="14" type="ORF">G7Y89_g319</name>
</gene>
<dbReference type="Gene3D" id="1.10.1200.10">
    <property type="entry name" value="ACP-like"/>
    <property type="match status" value="1"/>
</dbReference>
<dbReference type="CDD" id="cd00833">
    <property type="entry name" value="PKS"/>
    <property type="match status" value="1"/>
</dbReference>
<dbReference type="InterPro" id="IPR001227">
    <property type="entry name" value="Ac_transferase_dom_sf"/>
</dbReference>
<dbReference type="Pfam" id="PF13602">
    <property type="entry name" value="ADH_zinc_N_2"/>
    <property type="match status" value="1"/>
</dbReference>
<evidence type="ECO:0008006" key="16">
    <source>
        <dbReference type="Google" id="ProtNLM"/>
    </source>
</evidence>
<evidence type="ECO:0000259" key="12">
    <source>
        <dbReference type="PROSITE" id="PS52004"/>
    </source>
</evidence>
<comment type="similarity">
    <text evidence="1">Belongs to the carnitine/choline acetyltransferase family.</text>
</comment>
<dbReference type="SUPFAM" id="SSF53335">
    <property type="entry name" value="S-adenosyl-L-methionine-dependent methyltransferases"/>
    <property type="match status" value="1"/>
</dbReference>
<dbReference type="SUPFAM" id="SSF52777">
    <property type="entry name" value="CoA-dependent acyltransferases"/>
    <property type="match status" value="2"/>
</dbReference>
<dbReference type="InterPro" id="IPR020806">
    <property type="entry name" value="PKS_PP-bd"/>
</dbReference>
<dbReference type="InterPro" id="IPR036291">
    <property type="entry name" value="NAD(P)-bd_dom_sf"/>
</dbReference>
<dbReference type="InterPro" id="IPR049551">
    <property type="entry name" value="PKS_DH_C"/>
</dbReference>
<dbReference type="Pfam" id="PF21089">
    <property type="entry name" value="PKS_DH_N"/>
    <property type="match status" value="1"/>
</dbReference>
<dbReference type="PROSITE" id="PS50075">
    <property type="entry name" value="CARRIER"/>
    <property type="match status" value="1"/>
</dbReference>
<dbReference type="InterPro" id="IPR013968">
    <property type="entry name" value="PKS_KR"/>
</dbReference>
<evidence type="ECO:0000259" key="11">
    <source>
        <dbReference type="PROSITE" id="PS50075"/>
    </source>
</evidence>
<feature type="region of interest" description="Disordered" evidence="10">
    <location>
        <begin position="2584"/>
        <end position="2622"/>
    </location>
</feature>
<comment type="caution">
    <text evidence="14">The sequence shown here is derived from an EMBL/GenBank/DDBJ whole genome shotgun (WGS) entry which is preliminary data.</text>
</comment>
<dbReference type="InterPro" id="IPR042231">
    <property type="entry name" value="Cho/carn_acyl_trans_2"/>
</dbReference>
<organism evidence="14 15">
    <name type="scientific">Cudoniella acicularis</name>
    <dbReference type="NCBI Taxonomy" id="354080"/>
    <lineage>
        <taxon>Eukaryota</taxon>
        <taxon>Fungi</taxon>
        <taxon>Dikarya</taxon>
        <taxon>Ascomycota</taxon>
        <taxon>Pezizomycotina</taxon>
        <taxon>Leotiomycetes</taxon>
        <taxon>Helotiales</taxon>
        <taxon>Tricladiaceae</taxon>
        <taxon>Cudoniella</taxon>
    </lineage>
</organism>
<keyword evidence="7" id="KW-0012">Acyltransferase</keyword>
<dbReference type="OrthoDB" id="329835at2759"/>
<dbReference type="Pfam" id="PF00755">
    <property type="entry name" value="Carn_acyltransf"/>
    <property type="match status" value="1"/>
</dbReference>
<evidence type="ECO:0000256" key="7">
    <source>
        <dbReference type="ARBA" id="ARBA00023315"/>
    </source>
</evidence>
<dbReference type="Pfam" id="PF00109">
    <property type="entry name" value="ketoacyl-synt"/>
    <property type="match status" value="1"/>
</dbReference>
<dbReference type="SUPFAM" id="SSF52151">
    <property type="entry name" value="FabD/lysophospholipase-like"/>
    <property type="match status" value="1"/>
</dbReference>
<dbReference type="GO" id="GO:0044550">
    <property type="term" value="P:secondary metabolite biosynthetic process"/>
    <property type="evidence" value="ECO:0007669"/>
    <property type="project" value="TreeGrafter"/>
</dbReference>
<evidence type="ECO:0000256" key="3">
    <source>
        <dbReference type="ARBA" id="ARBA00022553"/>
    </source>
</evidence>
<keyword evidence="5" id="KW-0521">NADP</keyword>
<dbReference type="PROSITE" id="PS52019">
    <property type="entry name" value="PKS_MFAS_DH"/>
    <property type="match status" value="1"/>
</dbReference>
<dbReference type="Gene3D" id="3.30.559.10">
    <property type="entry name" value="Chloramphenicol acetyltransferase-like domain"/>
    <property type="match status" value="1"/>
</dbReference>
<dbReference type="InterPro" id="IPR036736">
    <property type="entry name" value="ACP-like_sf"/>
</dbReference>
<evidence type="ECO:0000313" key="15">
    <source>
        <dbReference type="Proteomes" id="UP000566819"/>
    </source>
</evidence>
<dbReference type="SUPFAM" id="SSF53901">
    <property type="entry name" value="Thiolase-like"/>
    <property type="match status" value="1"/>
</dbReference>
<dbReference type="InterPro" id="IPR011032">
    <property type="entry name" value="GroES-like_sf"/>
</dbReference>
<evidence type="ECO:0000256" key="5">
    <source>
        <dbReference type="ARBA" id="ARBA00022857"/>
    </source>
</evidence>
<dbReference type="Gene3D" id="3.30.70.3290">
    <property type="match status" value="1"/>
</dbReference>
<dbReference type="InterPro" id="IPR023213">
    <property type="entry name" value="CAT-like_dom_sf"/>
</dbReference>
<dbReference type="SMART" id="SM00822">
    <property type="entry name" value="PKS_KR"/>
    <property type="match status" value="1"/>
</dbReference>
<dbReference type="Gene3D" id="3.40.50.150">
    <property type="entry name" value="Vaccinia Virus protein VP39"/>
    <property type="match status" value="1"/>
</dbReference>
<feature type="active site" description="Proton donor; for dehydratase activity" evidence="9">
    <location>
        <position position="1210"/>
    </location>
</feature>
<dbReference type="InterPro" id="IPR014031">
    <property type="entry name" value="Ketoacyl_synth_C"/>
</dbReference>
<feature type="domain" description="Carrier" evidence="11">
    <location>
        <begin position="2497"/>
        <end position="2578"/>
    </location>
</feature>
<evidence type="ECO:0000313" key="14">
    <source>
        <dbReference type="EMBL" id="KAF4637761.1"/>
    </source>
</evidence>
<dbReference type="PANTHER" id="PTHR43775">
    <property type="entry name" value="FATTY ACID SYNTHASE"/>
    <property type="match status" value="1"/>
</dbReference>
<feature type="compositionally biased region" description="Polar residues" evidence="10">
    <location>
        <begin position="438"/>
        <end position="454"/>
    </location>
</feature>
<dbReference type="Gene3D" id="3.30.559.70">
    <property type="entry name" value="Choline/Carnitine o-acyltransferase, domain 2"/>
    <property type="match status" value="1"/>
</dbReference>
<evidence type="ECO:0000256" key="1">
    <source>
        <dbReference type="ARBA" id="ARBA00005232"/>
    </source>
</evidence>
<dbReference type="SMART" id="SM00823">
    <property type="entry name" value="PKS_PP"/>
    <property type="match status" value="1"/>
</dbReference>
<keyword evidence="2" id="KW-0596">Phosphopantetheine</keyword>
<evidence type="ECO:0000256" key="4">
    <source>
        <dbReference type="ARBA" id="ARBA00022679"/>
    </source>
</evidence>
<feature type="region of interest" description="C-terminal hotdog fold" evidence="9">
    <location>
        <begin position="1145"/>
        <end position="1300"/>
    </location>
</feature>
<dbReference type="SMART" id="SM00825">
    <property type="entry name" value="PKS_KS"/>
    <property type="match status" value="1"/>
</dbReference>
<dbReference type="InterPro" id="IPR039551">
    <property type="entry name" value="Cho/carn_acyl_trans"/>
</dbReference>
<feature type="active site" description="Proton acceptor" evidence="8">
    <location>
        <position position="2914"/>
    </location>
</feature>
<dbReference type="SUPFAM" id="SSF47336">
    <property type="entry name" value="ACP-like"/>
    <property type="match status" value="1"/>
</dbReference>
<evidence type="ECO:0000256" key="8">
    <source>
        <dbReference type="PIRSR" id="PIRSR600542-1"/>
    </source>
</evidence>
<dbReference type="InterPro" id="IPR009081">
    <property type="entry name" value="PP-bd_ACP"/>
</dbReference>
<dbReference type="Gene3D" id="3.40.366.10">
    <property type="entry name" value="Malonyl-Coenzyme A Acyl Carrier Protein, domain 2"/>
    <property type="match status" value="1"/>
</dbReference>
<sequence>MPSLPHDAIAVVGIGCRFPGGANDPEKFWSMLKNGQSAWSDVPRERFKWESFYHPDPDMNGSLNHRGGHFLDGDISTFDASFFGISAAEAHRLQLETAFEALENSGTPVETLKGSDTAVYIAIFSRDYDRMMYKDTNNFAKYHMTGSGDAILSNRISHVFDFKGPSMTLDTGCSGSMVALHQACQSLTMGETQLALVGGTNLILSPDQMIPMSLAHILNGDGKCYPFDSRGSGYGRGEGSATIVLKRLDDALSAGDNIRAVIRQTGVNQDGRTPGIAMPSQEAQESLIRSVYTAANRDPGLVDYVEAHGTGTIVGDSVEVQSIDNIFCGSTNRTRPLMVGSVKGNVGHLESASGIAGLIKTILVLEKGQIPATINLEESKSGLNLTNSNIKIPQSLQPWPLDRRVRLASVNSFGYGGTNAHAILESLAPSSNGFILTNGPTPTNKSTLTNGSSHSDFEEVNGTYTERSLKNSTGSSSEYTNGLGQSETAQDSGIIPYNESDPKESNEDVNSHLLVLSAKSEISLIESIARLQEWSKNHEITEQALHDLAFTLCCRRSLMQWRSSFVIQRASDLSSSLKSGHIGRASHTTRSIFIFTGQGAQWIGVGRQLLRTGTKFRESIEKSDRILQDFGLKWSLVGELLKNDNSSRINESKVAQPAITAVQIALVDQLGSMGIMPSAVVGHSSGEIAAAYASRALSQQMALKVSYCRSFVSELWSQVSNKLGSMMAVGLGEADISRYLPLLSSGEVTIACVNSPSSITFSGDSTAILELKTLLDVDSIFNRVLNVDTAYHSFHMHQIADQYEKLLGKIEFLRPTVSFLSSVTTEEKSTDFGPLYWVQNLVSKVRFSESLIKLAHSQQLSSEAGSSIKYALVEIGPHSALAGPIRQTLSSQTFKAFDYYYIPSLVRNRNAVHCVLELSGHLFRLGCPVDLTAAYKLSAYKKASIVSDLAPYQWDHGTKYWHESRTSKEHRLREDPYHDLLGTRIPGAALNEPGWSLVLGETSHPWLRDHIVDGFPVFPASGYACMAVEAIRQLLRAKRIGKVASKFVLRNLTFSRALIIPESPASVELQLHFRSRNSSTDKDFYGWEEFRISSISENGTCNGHCEGIIGVELESQAEGDEFSHEKNFQRDANVKFLDKVRMASTAPVEPDEMYKECFLAGNSYGPTFAVVKELLKGNQCAIATVETPNIASVMPSKFMQPHLIHPATLDATFQIGLPLYFGSCSYGSIMPVAVDQIAIDAAILSEPGQQYLTAAQITPLGERLAKLNAVGFQKNEHGEFSPVIDIQGAELRGVGEGRRSTADSTPTRCMVYRMNWKSDITSFKQTRVNFAPMDPEPTPGDGRLSPSTKETLLNRCASLYIDQFLAQVRQHNLKISKIHHQMLFEWLKKYHASEDCNILIQNISQVEIESSFALAKHAGVEGEMITRIGTQLQNMMCDEVDPLSILLEDNLLYRLYADDSSARCYNQLIAYLKKLTFKKPYLKVLEIGAGTGGTTLPLLQAHGESLGLFFRQYDYTDISPGFFEQATAKFMAWSSIMNMKTLDIEKDPISQGFEASSYDLVIASNVVHATKSLSETLANIRKLLKPDGQLALLERVILSPSIMVVFGLLPGWWAGLDDGRQDGPLLTVSQWDKVLLENSFSGTELVADDFEGPAHKTSLMITGPAPKPHDRESILGPIKMISAPGISEVTGIEASLHQKFLENGLEVQMKSWPLDPKGYQGFTFVVLDIFDMPLLANPSSEQFNQITQLLSHAEKVLWISGLSQSSDTVNSFRGLISGMAGPVRAENARLRFINIDVQDSFVPDLKIFTENVFKIIHSSFGSHTGTTLPGDYDYIYRSGETFIPRLIPDHNLNNLMFSTNSPSKLEPNLFHQPERPLKLRVETLGLLDSMIFLDDDIPKTALPMDALEIRVAAHGINFKDVWISLGQMKYSRMAGECAGTVVRVGSDLKDLFHEGDRVCCYSATPYASQARVRGHNAQVIPDFMSFTVAASIPAIFATAYHGLINIANLQPGQTVLIHAAAGGVGQAAIKVAQLVGANIFATVGSSAKAELLTKLYNIERSHIFSSRSTRFKQGILSLTQGRGVDVVLNSSSGENLHESWSCLARFGTFVEIGKTDIYNKSQLQMDMFEKCVTFSSVDLGVLSDHRPSQTRDLLGAVMKLFREQKLTPVEIKTMPIGDIELAFRDIQGRKHTGKVILEAETSSSVMTRAPKPASLSLSGAGTYVIAGGLGGLGRHIARLLAERGAGHIILLSRKAQNNTQQQNIADEIRGFGAELHLITCDIVDTASVDELMIYCKSNCPPIKGVIQAAMVLQDRLIEDMTLNEFNTAVSPKATGTKNLYDAIMGPEIDFFVMLSSVTGMIGLEGQANYAAGNGYLDYLANHRKRSGGRCISINVGMIADSNVMTSQPENMARLTQIGAVPLTVKQFLSLLENVLADPALEGESMQIVTGFDRESLTVDKDRQAVENATFSTLQHALHTAPLQEQTATVQELVLATADDNVRQNLICSAVSKKIAALIAHENKEIDVDVSLADLGLDSLVAIELKNWISRTLQAPFQTSEILDMPNISVLAATILARSALIQPQGSQDSPQVNKSPQENGVSPNPQPIVEPPANSPKVSLPQLPLPGLESTLNMYLQCVLPLTSSQELKEVNLAIEEFLQPDGLGVRLQERLLARANDDQLDAWQYDLYTKHVYLRCRAPINPFQQFAGWIPSEEFHHLSQADSAALISMAAINFFYDMETDNIGTDFLYDQPLCMFSLKYMFNTTREPHLGVDVVKRHPQNKYIIVLRHGHIFKVYFQRNGQRLSLQELQAIFSAILETSVELLPSLGSLTAEHRDTWAGIRERVKTNSPVNKALIEDVEASAFVVSLDDASPQTATERWNQYLLGNASNRWSDKSLQLVVCSNGVMGTIVEHSALDAGSAKQLHMAIIDMIKRYKSQPLQSSRSEYISSGQGPQFSELMPELDQQLKIEILKAEQRLSSFSTSIPSEAAHYNLSKFSGVKLRSYGCSPRTGLQLIIQLASRLYFGYQPPSWETVTLRTFHKGRVDIIQAVQPAVYAFCASTIDSSVPLNEQRKLFFEAAKEHTTTLSRVSRGRGFVGHLYALQEVCREDEKLPRLFDSDGMYHKTRPAKIMTDCVEVDSSFVTEAGFMMPDPDFIWVHYEVEDHGCKIYIKGPKDKTSIFFAALEKAVSKVEELLDSGE</sequence>
<dbReference type="Pfam" id="PF08659">
    <property type="entry name" value="KR"/>
    <property type="match status" value="1"/>
</dbReference>
<dbReference type="InterPro" id="IPR020807">
    <property type="entry name" value="PKS_DH"/>
</dbReference>
<protein>
    <recommendedName>
        <fullName evidence="16">Carrier domain-containing protein</fullName>
    </recommendedName>
</protein>
<dbReference type="Pfam" id="PF08242">
    <property type="entry name" value="Methyltransf_12"/>
    <property type="match status" value="1"/>
</dbReference>
<dbReference type="Gene3D" id="3.90.180.10">
    <property type="entry name" value="Medium-chain alcohol dehydrogenases, catalytic domain"/>
    <property type="match status" value="1"/>
</dbReference>
<keyword evidence="15" id="KW-1185">Reference proteome</keyword>
<dbReference type="SUPFAM" id="SSF51735">
    <property type="entry name" value="NAD(P)-binding Rossmann-fold domains"/>
    <property type="match status" value="2"/>
</dbReference>
<feature type="active site" description="Proton acceptor; for dehydratase activity" evidence="9">
    <location>
        <position position="1010"/>
    </location>
</feature>
<dbReference type="SUPFAM" id="SSF50129">
    <property type="entry name" value="GroES-like"/>
    <property type="match status" value="1"/>
</dbReference>
<dbReference type="GO" id="GO:0031177">
    <property type="term" value="F:phosphopantetheine binding"/>
    <property type="evidence" value="ECO:0007669"/>
    <property type="project" value="InterPro"/>
</dbReference>
<proteinExistence type="inferred from homology"/>
<dbReference type="InterPro" id="IPR057326">
    <property type="entry name" value="KR_dom"/>
</dbReference>
<dbReference type="InterPro" id="IPR029063">
    <property type="entry name" value="SAM-dependent_MTases_sf"/>
</dbReference>
<dbReference type="InterPro" id="IPR020841">
    <property type="entry name" value="PKS_Beta-ketoAc_synthase_dom"/>
</dbReference>
<dbReference type="Pfam" id="PF00698">
    <property type="entry name" value="Acyl_transf_1"/>
    <property type="match status" value="1"/>
</dbReference>
<dbReference type="SMART" id="SM00829">
    <property type="entry name" value="PKS_ER"/>
    <property type="match status" value="1"/>
</dbReference>
<dbReference type="CDD" id="cd05274">
    <property type="entry name" value="KR_FAS_SDR_x"/>
    <property type="match status" value="1"/>
</dbReference>
<dbReference type="Proteomes" id="UP000566819">
    <property type="component" value="Unassembled WGS sequence"/>
</dbReference>
<name>A0A8H4RZ00_9HELO</name>
<feature type="domain" description="PKS/mFAS DH" evidence="13">
    <location>
        <begin position="978"/>
        <end position="1300"/>
    </location>
</feature>
<reference evidence="14 15" key="1">
    <citation type="submission" date="2020-03" db="EMBL/GenBank/DDBJ databases">
        <title>Draft Genome Sequence of Cudoniella acicularis.</title>
        <authorList>
            <person name="Buettner E."/>
            <person name="Kellner H."/>
        </authorList>
    </citation>
    <scope>NUCLEOTIDE SEQUENCE [LARGE SCALE GENOMIC DNA]</scope>
    <source>
        <strain evidence="14 15">DSM 108380</strain>
    </source>
</reference>
<dbReference type="PROSITE" id="PS00440">
    <property type="entry name" value="ACYLTRANSF_C_2"/>
    <property type="match status" value="1"/>
</dbReference>
<dbReference type="SUPFAM" id="SSF55048">
    <property type="entry name" value="Probable ACP-binding domain of malonyl-CoA ACP transacylase"/>
    <property type="match status" value="1"/>
</dbReference>
<dbReference type="InterPro" id="IPR013154">
    <property type="entry name" value="ADH-like_N"/>
</dbReference>
<dbReference type="InterPro" id="IPR016039">
    <property type="entry name" value="Thiolase-like"/>
</dbReference>
<feature type="domain" description="Ketosynthase family 3 (KS3)" evidence="12">
    <location>
        <begin position="6"/>
        <end position="426"/>
    </location>
</feature>
<dbReference type="Gene3D" id="3.10.129.110">
    <property type="entry name" value="Polyketide synthase dehydratase"/>
    <property type="match status" value="1"/>
</dbReference>
<dbReference type="Pfam" id="PF02801">
    <property type="entry name" value="Ketoacyl-synt_C"/>
    <property type="match status" value="1"/>
</dbReference>
<evidence type="ECO:0000256" key="2">
    <source>
        <dbReference type="ARBA" id="ARBA00022450"/>
    </source>
</evidence>
<dbReference type="CDD" id="cd02440">
    <property type="entry name" value="AdoMet_MTases"/>
    <property type="match status" value="1"/>
</dbReference>
<evidence type="ECO:0000256" key="6">
    <source>
        <dbReference type="ARBA" id="ARBA00023268"/>
    </source>
</evidence>